<accession>A0A9W9UD06</accession>
<organism evidence="2 3">
    <name type="scientific">Penicillium brevicompactum</name>
    <dbReference type="NCBI Taxonomy" id="5074"/>
    <lineage>
        <taxon>Eukaryota</taxon>
        <taxon>Fungi</taxon>
        <taxon>Dikarya</taxon>
        <taxon>Ascomycota</taxon>
        <taxon>Pezizomycotina</taxon>
        <taxon>Eurotiomycetes</taxon>
        <taxon>Eurotiomycetidae</taxon>
        <taxon>Eurotiales</taxon>
        <taxon>Aspergillaceae</taxon>
        <taxon>Penicillium</taxon>
    </lineage>
</organism>
<dbReference type="AlphaFoldDB" id="A0A9W9UD06"/>
<evidence type="ECO:0000313" key="2">
    <source>
        <dbReference type="EMBL" id="KAJ5329735.1"/>
    </source>
</evidence>
<reference evidence="2" key="2">
    <citation type="journal article" date="2023" name="IMA Fungus">
        <title>Comparative genomic study of the Penicillium genus elucidates a diverse pangenome and 15 lateral gene transfer events.</title>
        <authorList>
            <person name="Petersen C."/>
            <person name="Sorensen T."/>
            <person name="Nielsen M.R."/>
            <person name="Sondergaard T.E."/>
            <person name="Sorensen J.L."/>
            <person name="Fitzpatrick D.A."/>
            <person name="Frisvad J.C."/>
            <person name="Nielsen K.L."/>
        </authorList>
    </citation>
    <scope>NUCLEOTIDE SEQUENCE</scope>
    <source>
        <strain evidence="2">IBT 35673</strain>
    </source>
</reference>
<dbReference type="EMBL" id="JAPZBQ010000005">
    <property type="protein sequence ID" value="KAJ5329735.1"/>
    <property type="molecule type" value="Genomic_DNA"/>
</dbReference>
<proteinExistence type="predicted"/>
<evidence type="ECO:0000256" key="1">
    <source>
        <dbReference type="SAM" id="MobiDB-lite"/>
    </source>
</evidence>
<feature type="region of interest" description="Disordered" evidence="1">
    <location>
        <begin position="135"/>
        <end position="154"/>
    </location>
</feature>
<evidence type="ECO:0000313" key="3">
    <source>
        <dbReference type="Proteomes" id="UP001147695"/>
    </source>
</evidence>
<name>A0A9W9UD06_PENBR</name>
<comment type="caution">
    <text evidence="2">The sequence shown here is derived from an EMBL/GenBank/DDBJ whole genome shotgun (WGS) entry which is preliminary data.</text>
</comment>
<protein>
    <submittedName>
        <fullName evidence="2">Uncharacterized protein</fullName>
    </submittedName>
</protein>
<dbReference type="Proteomes" id="UP001147695">
    <property type="component" value="Unassembled WGS sequence"/>
</dbReference>
<sequence length="154" mass="17179">MGSPVFISSAKKDKKRMKVPKNRPTTFITAAAQRPHSDQIWLQYATSIEDWEPPMTSDNVEKTMKQIGAALMAAAAPEGKRSFSLFSHFPFTVFSALQPVCPHFTADMERLDTYESVDLNDKTAQILRGFFGHLPADGRFPPPSRITPHQQAAT</sequence>
<reference evidence="2" key="1">
    <citation type="submission" date="2022-12" db="EMBL/GenBank/DDBJ databases">
        <authorList>
            <person name="Petersen C."/>
        </authorList>
    </citation>
    <scope>NUCLEOTIDE SEQUENCE</scope>
    <source>
        <strain evidence="2">IBT 35673</strain>
    </source>
</reference>
<gene>
    <name evidence="2" type="ORF">N7452_010125</name>
</gene>